<keyword evidence="7" id="KW-0472">Membrane</keyword>
<feature type="compositionally biased region" description="Low complexity" evidence="10">
    <location>
        <begin position="1493"/>
        <end position="1514"/>
    </location>
</feature>
<evidence type="ECO:0000256" key="7">
    <source>
        <dbReference type="ARBA" id="ARBA00023136"/>
    </source>
</evidence>
<evidence type="ECO:0000256" key="8">
    <source>
        <dbReference type="ARBA" id="ARBA00023212"/>
    </source>
</evidence>
<feature type="compositionally biased region" description="Basic and acidic residues" evidence="10">
    <location>
        <begin position="4233"/>
        <end position="4243"/>
    </location>
</feature>
<feature type="region of interest" description="Disordered" evidence="10">
    <location>
        <begin position="3103"/>
        <end position="3482"/>
    </location>
</feature>
<evidence type="ECO:0000256" key="3">
    <source>
        <dbReference type="ARBA" id="ARBA00022490"/>
    </source>
</evidence>
<feature type="compositionally biased region" description="Polar residues" evidence="10">
    <location>
        <begin position="4009"/>
        <end position="4028"/>
    </location>
</feature>
<dbReference type="FunFam" id="1.25.40.20:FF:000003">
    <property type="entry name" value="Ankyrin, isoform B"/>
    <property type="match status" value="1"/>
</dbReference>
<dbReference type="SMART" id="SM00218">
    <property type="entry name" value="ZU5"/>
    <property type="match status" value="1"/>
</dbReference>
<feature type="repeat" description="ANK" evidence="9">
    <location>
        <begin position="234"/>
        <end position="266"/>
    </location>
</feature>
<dbReference type="CDD" id="cd08803">
    <property type="entry name" value="Death_ank3"/>
    <property type="match status" value="1"/>
</dbReference>
<evidence type="ECO:0000256" key="9">
    <source>
        <dbReference type="PROSITE-ProRule" id="PRU00023"/>
    </source>
</evidence>
<feature type="repeat" description="ANK" evidence="9">
    <location>
        <begin position="473"/>
        <end position="505"/>
    </location>
</feature>
<protein>
    <submittedName>
        <fullName evidence="14">Ankyrin-3</fullName>
    </submittedName>
</protein>
<feature type="region of interest" description="Disordered" evidence="10">
    <location>
        <begin position="2262"/>
        <end position="2299"/>
    </location>
</feature>
<keyword evidence="13" id="KW-1185">Reference proteome</keyword>
<feature type="region of interest" description="Disordered" evidence="10">
    <location>
        <begin position="2855"/>
        <end position="2874"/>
    </location>
</feature>
<feature type="repeat" description="ANK" evidence="9">
    <location>
        <begin position="139"/>
        <end position="171"/>
    </location>
</feature>
<feature type="repeat" description="ANK" evidence="9">
    <location>
        <begin position="106"/>
        <end position="138"/>
    </location>
</feature>
<feature type="compositionally biased region" description="Polar residues" evidence="10">
    <location>
        <begin position="2665"/>
        <end position="2674"/>
    </location>
</feature>
<dbReference type="Gene3D" id="1.10.533.10">
    <property type="entry name" value="Death Domain, Fas"/>
    <property type="match status" value="1"/>
</dbReference>
<keyword evidence="5" id="KW-0677">Repeat</keyword>
<feature type="repeat" description="ANK" evidence="9">
    <location>
        <begin position="440"/>
        <end position="472"/>
    </location>
</feature>
<feature type="repeat" description="ANK" evidence="9">
    <location>
        <begin position="506"/>
        <end position="538"/>
    </location>
</feature>
<feature type="compositionally biased region" description="Acidic residues" evidence="10">
    <location>
        <begin position="3383"/>
        <end position="3401"/>
    </location>
</feature>
<feature type="repeat" description="ANK" evidence="9">
    <location>
        <begin position="572"/>
        <end position="604"/>
    </location>
</feature>
<feature type="repeat" description="ANK" evidence="9">
    <location>
        <begin position="308"/>
        <end position="340"/>
    </location>
</feature>
<feature type="compositionally biased region" description="Basic and acidic residues" evidence="10">
    <location>
        <begin position="2704"/>
        <end position="2717"/>
    </location>
</feature>
<dbReference type="OrthoDB" id="20872at2759"/>
<feature type="compositionally biased region" description="Basic residues" evidence="10">
    <location>
        <begin position="25"/>
        <end position="38"/>
    </location>
</feature>
<feature type="repeat" description="ANK" evidence="9">
    <location>
        <begin position="638"/>
        <end position="670"/>
    </location>
</feature>
<feature type="domain" description="ZU5" evidence="12">
    <location>
        <begin position="959"/>
        <end position="1114"/>
    </location>
</feature>
<dbReference type="SMART" id="SM00005">
    <property type="entry name" value="DEATH"/>
    <property type="match status" value="1"/>
</dbReference>
<feature type="compositionally biased region" description="Basic residues" evidence="10">
    <location>
        <begin position="4431"/>
        <end position="4446"/>
    </location>
</feature>
<dbReference type="Pfam" id="PF17809">
    <property type="entry name" value="UPA_2"/>
    <property type="match status" value="1"/>
</dbReference>
<feature type="compositionally biased region" description="Acidic residues" evidence="10">
    <location>
        <begin position="2365"/>
        <end position="2374"/>
    </location>
</feature>
<dbReference type="GO" id="GO:0007165">
    <property type="term" value="P:signal transduction"/>
    <property type="evidence" value="ECO:0007669"/>
    <property type="project" value="InterPro"/>
</dbReference>
<keyword evidence="8" id="KW-0206">Cytoskeleton</keyword>
<feature type="repeat" description="ANK" evidence="9">
    <location>
        <begin position="605"/>
        <end position="637"/>
    </location>
</feature>
<feature type="region of interest" description="Disordered" evidence="10">
    <location>
        <begin position="3008"/>
        <end position="3044"/>
    </location>
</feature>
<feature type="region of interest" description="Disordered" evidence="10">
    <location>
        <begin position="2147"/>
        <end position="2240"/>
    </location>
</feature>
<dbReference type="FunFam" id="1.25.40.20:FF:000002">
    <property type="entry name" value="Ankyrin-2 isoform 2"/>
    <property type="match status" value="1"/>
</dbReference>
<feature type="repeat" description="ANK" evidence="9">
    <location>
        <begin position="671"/>
        <end position="703"/>
    </location>
</feature>
<evidence type="ECO:0000256" key="10">
    <source>
        <dbReference type="SAM" id="MobiDB-lite"/>
    </source>
</evidence>
<dbReference type="Gene3D" id="2.60.40.2660">
    <property type="match status" value="1"/>
</dbReference>
<feature type="region of interest" description="Disordered" evidence="10">
    <location>
        <begin position="2957"/>
        <end position="2993"/>
    </location>
</feature>
<proteinExistence type="predicted"/>
<feature type="compositionally biased region" description="Basic and acidic residues" evidence="10">
    <location>
        <begin position="2090"/>
        <end position="2111"/>
    </location>
</feature>
<dbReference type="InterPro" id="IPR011029">
    <property type="entry name" value="DEATH-like_dom_sf"/>
</dbReference>
<dbReference type="SUPFAM" id="SSF48403">
    <property type="entry name" value="Ankyrin repeat"/>
    <property type="match status" value="2"/>
</dbReference>
<feature type="region of interest" description="Disordered" evidence="10">
    <location>
        <begin position="4170"/>
        <end position="4190"/>
    </location>
</feature>
<feature type="compositionally biased region" description="Basic and acidic residues" evidence="10">
    <location>
        <begin position="3528"/>
        <end position="3548"/>
    </location>
</feature>
<feature type="compositionally biased region" description="Polar residues" evidence="10">
    <location>
        <begin position="3625"/>
        <end position="3642"/>
    </location>
</feature>
<feature type="region of interest" description="Disordered" evidence="10">
    <location>
        <begin position="2565"/>
        <end position="2734"/>
    </location>
</feature>
<feature type="compositionally biased region" description="Basic and acidic residues" evidence="10">
    <location>
        <begin position="2269"/>
        <end position="2283"/>
    </location>
</feature>
<sequence>MAHAASQLKKNRDLEINAEEETEKKRKHRKRSRDRKKKSDANASYLRAARAGHLEKALDYIKNGVDINICNQNGLNALHLASKEGHVEVVSELLQREANVDAATKKGNTALHIASLAGQAEVVKVLVTNGANVNAQSQNGFTPLYMAAQENHLEVVKFLLDNGASQSLATEDGFTPLAVALQQGHDQVVSLLLENDTKGKVRLPALHIAARKDDTKAAALLLQNDNNADVESKSGFTPLHIAAHYGNINVATLLLNRAAAVDFTARHSDARPCMWRDCHVQRASKRGNANMVKLLLDRGAKIDAKTRNGLSPLHMATQGDHLNCVQLLLQHNVPVDDVTNDYLTALHVAAHCGHYKVAKVLLDKKANPNAKALNGFTPLHIACKKNRIKVMELLLKHGASIQAVTESGLTPIHVAAFMGHVNIVSQLMHHGASPNTTNVRGETALHMAARSGQAEVVRYLVQDGAQVEAKAKDDQTPLHISARLGKADIVQQLLQQGASPNAATTSGYTPLHLSAREGHEDVAAFLLDHGASLSITTKKGFTPLHVAAKYGKLEVANLLLQKSASPDAAGKSGLTPLHVAAHYDNQKVALLLLDQGASPHAAAKNGYTPLHIAAKKNQMDIATTLLEYGADANAVTRQGIASAHLAAQEGHVDMVSLLLGRNANVNLSNKSGLTPLHLAAQEDRVNVAEVLVNQGAHVDAQTKMGYTPLHVGCHYGNIKIVNFLLQHSAKVNAKTKNGYTPLHQAAQQGHTHIINVLLQNNASPNELTVNGNTALGIARRLGYISVVDTLKVVTEETVTSTAVTEKHKMNVPETMNEVLDMSDDEVRKANAPEVLSDGEYISDVEEGEDAVTGDTDKYLGPQDLKELGDDSLPAEGYVGFSLGARSASLRSFSSDRSYTLNRSSYARDSMMIEELLVPSKEQHLTFTRELDSDSLRHYSWAADTLDNVNLVSSPVHSGFLVSFMVDARGGSMRGSRHHGMRIIIPPRKCTAPTRITCRLVKRHKLANPPPMVEGEGLASRLVEMGPAGAQFLGPVIVEIPHFGSMRGKERELIVLRSENGETWKEHQFDSKNEDLTELLNGMDEELDSPEELGKKRICRIITKDFPQYFAVVSRIKQESNQIGPEGGILSSTTVPLVQASFPEGALTKRIRVGLQAQPVPEEIVKKILGNKATFSPIVTVEPRRRKFHKPITMTIPVPPPSGDGVANGYQGDATPNLRLLCSITGGTSPAQWEDITGTTPLTFIKDCVSFTTNVSARFWLADCHQVLETVGLATQLYRELICVPYMAKFVVFAKMNDPVESSLRCFCMTDDKVDKTLEQQENFEEVARSKDIEVLEGKPIYVDCYGNLAPLTKGGQQLVFNFYAFKENRLPFSIKIRDTSQEPCGRLSFLKEPKTTKGLPQTAVCNLNITLPAHKKETESDQDDETEKADKRQSFASLALRKRYSYLAEPAMIERSAGAARSLPTTYSYKPFFSTRPYQSWTTAPITVPGPAKSGLTSLSSSSSNTPSASPLKSIWSVSTPSPIKSTLGASTTSSVKSISDVASPIRSFRTMSSPIKTVVSQSPYSIQAASGTLGRAPTVTETVPLKGLAPNATFSSRTSPVTTAGSLLERSSITMTPPASPKSNINMYSSSLPFKSIITSAAPLISSPLKAVVSPAKSAVDVISSAKVTTVSSLSSPLKQIPGQAEVALVNGSISPLKYPSASTLINGCKATATLQDKISAATNSVSSVATAATDAVAKVFSTTTAMPFSPLRSSVSAAPSGFQSLRTPSASALYASLGPSLSAATSSVTSSIITVPVYSVVNVLPEPALKKLPDPNSLTKSAAALLSPIKTLTMETRPQPHFSRTPSPVKTSLFLTPSALKLSTPSSLSSSQEILKDVAEMKEDLMRMTAILQTDVPEEKPFQPELPREGRIDDEEPFKIVEKVKEDLVKVSEILKKDVCVDSKGPPKSPKSDKGPSPEDDWIEFSSEEIREARQHAAASHSPSLPERVQVKAKAASDKDYNLTKVIDYLTNDIGSSSLTNLKYKFEDAKKDGEERQKRILKPAMALQEHKLKMPPASVRPSTSEKELCKMADSFFGTDTILESPDDFSQHDQDKSPLSDSGFETRSEKTPSAPQSAESTGPKPLFHEVPIPPVITETRTEVVHVIRSYEPSSGDVPQSQPEEPVSPKPSPAFMELEPKPTTSSIKEKVKAFQMKANSEEDDHSRVLSKGMRVKEETHITTTTRTVYHSPPGSDGASERIEETMSVHDIMKAFQSGRDPSKELAGLFEHKSAVSPEVHKSAAEAAGQQAEKDNTMKPKLERIIEVHIEKGNQAEPTEVIIRETKTHPEKEMYVYQKDLSRGDINLKDFLPEKHDAFPCPEEQGQQEEEELTAEESLPSYLESSRVNTPVSQEEDSRPSSAQLMSDDSYKTLKLLSQHSVEYHDDELSELRGESYRFAEKMLLSEKLDVSHSDTEESVTDHTGPPSSELQGSDKRSREKVATAPKKEILSKIYKDVSENGVGKVSKDEHFDKVTVLHYSGDVSSPKHAMWMRLTEDRLDRGREKLIYEDRVDRTVKEAEEKLTEVSQFFRDKTEKLNDELQSPEKKPRPKNGKEYSSQSSTSSSPEKVLTELLASNEEWVKARQQGSDGQGLPQAEDREASSAPSSPEQRALAQASRDGKSTTEAKGSASQSKAPEGPQSGFQLKQSKLSSIRLKFEQGTQAKSKDATQEDRKPDGQTRIPVKKPQESKLPVYQVLAREKQQKAVGLSEESVSVQKDVTVLKAKEEHAPSDEAAVNDAGADDVNKQRTEMPSKAGPDPLSEQQPNGLACSVAPDLATKGPWDKKVFRTWESSGATNNKSQKDRLSHVLVHDVRENHVGHPESKSVDQKSEFVSVTEREHKVLTNGSLSEIKEMTVKSPSKKVLYREYVVKDGDHPGGALEQPPRRSESSAVSHIPVRVAEERRALSSSIPDGFCEQSTLAKHELSQKLPPSNMSKETVETQHSNSVEDEKVTYSEISKVSKQSYVGLCPPLEETETSPTKSPDSLEFSPGKDSPSSDVFDHSPIDALEKLAPLAQTEGGKEIKALPVYVSFVQVGKQYEKEIQQGGAKRIISQECKTVQETRGTFYTTRQQKQPPSPQGSPEDDTLEQVSFLDSSGKSPLTPETPSSEEVSYEFTSKTPDSLIAYIPGKPSPIPEVSEESEEEEQAKSTSLQPVTVEETTVERDMPSSGGRDAVQRPKSNRVAYIEFPPPPPLDAEHLESEKRHRFLPEREAELTEVSLQDEYDKGQLAEPVIRVQPPSPVPPGAEASESSDEESLYQPAPVKKYTFKLKEVDEEQREMSKSKASAEKTANQKELESNGKDAELGLGLDSPQNESAQNGNNDQSITECSIATTADFSHDTDATEVDSLDGYDLQDEDVLTESDSKLPSQGLETKQDIWNSEGILRPADRSFSQSKLEVIEEEEKMGPEEEKPASKSSLPERPPDKTDQKTGAQFFTLEGRHPDRSVFPDTYFSYKVDEEFATPFKTVATKGLDFDPWSSSQGDDEVFDGKSREDETKPFGLAVEDRSPATTPDTTPARTPTDESTPTSEPNPFPFHEGKMFEMTRSGAIDMSKRDFVEERLQFFQIGEHTSEGKSGDQGEGDNSMVTATPQPQSGDTTVETNLERSVEAPTVEPKPSSPTSRECQEGASGSGSLDKAAAATNTSKVDPKSRTPIKMGISASTMTMKKEGSGEGADKLEAGTPSCQGVENETSPVISNTADSHTGTSPREKHDFQKDNFNNNNNLDASTMQTDISNIVLTEHPVPTCTTEKANPVKSSSGKRTGVLQGHCTRDKQPALGELHKTKESIGLRRKSKLPIKATSPKDISPPSHRSNIKASKAKQVSPSEKARPLTSSSCVDTKSRIPVKNTHRENLASVRKACAVQRQAQPEQGRARQLPSKLPVKVRSTCVTATTTTTTATATTTATTTTTTITTTTTAKVRKSQLKEVCKHSIEYFKGISGETLKLVDRLSEEDKKMQSELSDEEESTSRNTSLSETSRGGQPSVTTKSARDKKTEAAALKSKSEKAGSERRSSRRTGPQSPCERTDIRMAIVADHLGLSWTELARELNFSVDEINQIRVENPNSLISQSFMLLKKWVTRDGKNATTDALTSVLTKINRIDIVTLLEGPIFDYGNISGTRSFADENNVFHDPVDGWQNETSSGNTDSPAQARRLTGALLDRLGDSPEQCRDSITSYLKGEAGKFEANGSHAEATPETKAKSHFPEPQSDAGRQSAKETPKPKTHGPGRLEEPPSPLAAYQKSLEETSKLVTAEPKPCVPVSMKKMSRTSAADGKPRFNLHEEEGSSGSEPKVKSPGAALTRMTACCYKDLKDSENDSSSEEERRVTTRVVRRRLIIKGEEAKNIPGESVTEEQFTDEEGNLITRKITRKVIRRIIPQERRRDEVQGEAYKMKPKKEIRHVEKKSHA</sequence>
<feature type="region of interest" description="Disordered" evidence="10">
    <location>
        <begin position="1"/>
        <end position="44"/>
    </location>
</feature>
<feature type="compositionally biased region" description="Basic and acidic residues" evidence="10">
    <location>
        <begin position="3706"/>
        <end position="3719"/>
    </location>
</feature>
<dbReference type="InterPro" id="IPR000488">
    <property type="entry name" value="Death_dom"/>
</dbReference>
<feature type="region of interest" description="Disordered" evidence="10">
    <location>
        <begin position="1942"/>
        <end position="1966"/>
    </location>
</feature>
<feature type="compositionally biased region" description="Polar residues" evidence="10">
    <location>
        <begin position="2112"/>
        <end position="2121"/>
    </location>
</feature>
<feature type="region of interest" description="Disordered" evidence="10">
    <location>
        <begin position="2449"/>
        <end position="2484"/>
    </location>
</feature>
<feature type="domain" description="Death" evidence="11">
    <location>
        <begin position="4066"/>
        <end position="4150"/>
    </location>
</feature>
<feature type="compositionally biased region" description="Polar residues" evidence="10">
    <location>
        <begin position="2969"/>
        <end position="2985"/>
    </location>
</feature>
<dbReference type="InterPro" id="IPR036770">
    <property type="entry name" value="Ankyrin_rpt-contain_sf"/>
</dbReference>
<feature type="compositionally biased region" description="Basic and acidic residues" evidence="10">
    <location>
        <begin position="4313"/>
        <end position="4323"/>
    </location>
</feature>
<evidence type="ECO:0000259" key="11">
    <source>
        <dbReference type="PROSITE" id="PS50017"/>
    </source>
</evidence>
<dbReference type="GO" id="GO:0005856">
    <property type="term" value="C:cytoskeleton"/>
    <property type="evidence" value="ECO:0007669"/>
    <property type="project" value="UniProtKB-SubCell"/>
</dbReference>
<dbReference type="SUPFAM" id="SSF47986">
    <property type="entry name" value="DEATH domain"/>
    <property type="match status" value="1"/>
</dbReference>
<keyword evidence="3" id="KW-0963">Cytoplasm</keyword>
<evidence type="ECO:0000256" key="2">
    <source>
        <dbReference type="ARBA" id="ARBA00004370"/>
    </source>
</evidence>
<dbReference type="PANTHER" id="PTHR24123">
    <property type="entry name" value="ANKYRIN REPEAT-CONTAINING"/>
    <property type="match status" value="1"/>
</dbReference>
<feature type="compositionally biased region" description="Polar residues" evidence="10">
    <location>
        <begin position="2382"/>
        <end position="2392"/>
    </location>
</feature>
<dbReference type="InParanoid" id="A0A6P6DPJ8"/>
<feature type="repeat" description="ANK" evidence="9">
    <location>
        <begin position="280"/>
        <end position="307"/>
    </location>
</feature>
<feature type="region of interest" description="Disordered" evidence="10">
    <location>
        <begin position="3788"/>
        <end position="3807"/>
    </location>
</feature>
<feature type="compositionally biased region" description="Basic and acidic residues" evidence="10">
    <location>
        <begin position="2472"/>
        <end position="2484"/>
    </location>
</feature>
<dbReference type="PROSITE" id="PS50017">
    <property type="entry name" value="DEATH_DOMAIN"/>
    <property type="match status" value="1"/>
</dbReference>
<feature type="region of interest" description="Disordered" evidence="10">
    <location>
        <begin position="2910"/>
        <end position="2934"/>
    </location>
</feature>
<evidence type="ECO:0000256" key="6">
    <source>
        <dbReference type="ARBA" id="ARBA00023043"/>
    </source>
</evidence>
<comment type="subcellular location">
    <subcellularLocation>
        <location evidence="1">Cytoplasm</location>
        <location evidence="1">Cytoskeleton</location>
    </subcellularLocation>
    <subcellularLocation>
        <location evidence="2">Membrane</location>
    </subcellularLocation>
</comment>
<dbReference type="Pfam" id="PF00791">
    <property type="entry name" value="ZU5"/>
    <property type="match status" value="1"/>
</dbReference>
<feature type="compositionally biased region" description="Basic and acidic residues" evidence="10">
    <location>
        <begin position="3318"/>
        <end position="3344"/>
    </location>
</feature>
<name>A0A6P6DPJ8_OCTDE</name>
<keyword evidence="6 9" id="KW-0040">ANK repeat</keyword>
<feature type="compositionally biased region" description="Polar residues" evidence="10">
    <location>
        <begin position="3128"/>
        <end position="3160"/>
    </location>
</feature>
<dbReference type="PRINTS" id="PR01415">
    <property type="entry name" value="ANKYRIN"/>
</dbReference>
<dbReference type="Pfam" id="PF13637">
    <property type="entry name" value="Ank_4"/>
    <property type="match status" value="1"/>
</dbReference>
<evidence type="ECO:0000256" key="4">
    <source>
        <dbReference type="ARBA" id="ARBA00022553"/>
    </source>
</evidence>
<dbReference type="InterPro" id="IPR002110">
    <property type="entry name" value="Ankyrin_rpt"/>
</dbReference>
<dbReference type="FunFam" id="2.60.220.30:FF:000001">
    <property type="entry name" value="Ankyrin-3 isoform 2"/>
    <property type="match status" value="1"/>
</dbReference>
<feature type="repeat" description="ANK" evidence="9">
    <location>
        <begin position="539"/>
        <end position="571"/>
    </location>
</feature>
<feature type="compositionally biased region" description="Polar residues" evidence="10">
    <location>
        <begin position="3723"/>
        <end position="3747"/>
    </location>
</feature>
<dbReference type="RefSeq" id="XP_023561886.1">
    <property type="nucleotide sequence ID" value="XM_023706118.1"/>
</dbReference>
<feature type="compositionally biased region" description="Polar residues" evidence="10">
    <location>
        <begin position="3351"/>
        <end position="3376"/>
    </location>
</feature>
<dbReference type="InterPro" id="IPR037971">
    <property type="entry name" value="Ank3_Death"/>
</dbReference>
<evidence type="ECO:0000256" key="1">
    <source>
        <dbReference type="ARBA" id="ARBA00004245"/>
    </source>
</evidence>
<dbReference type="CTD" id="288"/>
<feature type="compositionally biased region" description="Polar residues" evidence="10">
    <location>
        <begin position="3788"/>
        <end position="3801"/>
    </location>
</feature>
<feature type="compositionally biased region" description="Polar residues" evidence="10">
    <location>
        <begin position="3406"/>
        <end position="3419"/>
    </location>
</feature>
<dbReference type="SMART" id="SM00248">
    <property type="entry name" value="ANK"/>
    <property type="match status" value="21"/>
</dbReference>
<feature type="region of interest" description="Disordered" evidence="10">
    <location>
        <begin position="2353"/>
        <end position="2406"/>
    </location>
</feature>
<feature type="region of interest" description="Disordered" evidence="10">
    <location>
        <begin position="4419"/>
        <end position="4446"/>
    </location>
</feature>
<feature type="repeat" description="ANK" evidence="9">
    <location>
        <begin position="704"/>
        <end position="736"/>
    </location>
</feature>
<dbReference type="FunFam" id="1.10.533.10:FF:000002">
    <property type="entry name" value="Ankyrin-3 isoform 2"/>
    <property type="match status" value="1"/>
</dbReference>
<dbReference type="InterPro" id="IPR000906">
    <property type="entry name" value="ZU5_dom"/>
</dbReference>
<feature type="compositionally biased region" description="Basic and acidic residues" evidence="10">
    <location>
        <begin position="3235"/>
        <end position="3254"/>
    </location>
</feature>
<dbReference type="PANTHER" id="PTHR24123:SF74">
    <property type="entry name" value="ANKYRIN 3"/>
    <property type="match status" value="1"/>
</dbReference>
<feature type="repeat" description="ANK" evidence="9">
    <location>
        <begin position="73"/>
        <end position="105"/>
    </location>
</feature>
<dbReference type="Pfam" id="PF00023">
    <property type="entry name" value="Ank"/>
    <property type="match status" value="3"/>
</dbReference>
<organism evidence="13 14">
    <name type="scientific">Octodon degus</name>
    <name type="common">Degu</name>
    <name type="synonym">Sciurus degus</name>
    <dbReference type="NCBI Taxonomy" id="10160"/>
    <lineage>
        <taxon>Eukaryota</taxon>
        <taxon>Metazoa</taxon>
        <taxon>Chordata</taxon>
        <taxon>Craniata</taxon>
        <taxon>Vertebrata</taxon>
        <taxon>Euteleostomi</taxon>
        <taxon>Mammalia</taxon>
        <taxon>Eutheria</taxon>
        <taxon>Euarchontoglires</taxon>
        <taxon>Glires</taxon>
        <taxon>Rodentia</taxon>
        <taxon>Hystricomorpha</taxon>
        <taxon>Octodontidae</taxon>
        <taxon>Octodon</taxon>
    </lineage>
</organism>
<dbReference type="Gene3D" id="2.60.220.30">
    <property type="match status" value="2"/>
</dbReference>
<feature type="region of interest" description="Disordered" evidence="10">
    <location>
        <begin position="2764"/>
        <end position="2816"/>
    </location>
</feature>
<dbReference type="PROSITE" id="PS50088">
    <property type="entry name" value="ANK_REPEAT"/>
    <property type="match status" value="20"/>
</dbReference>
<feature type="region of interest" description="Disordered" evidence="10">
    <location>
        <begin position="4226"/>
        <end position="4337"/>
    </location>
</feature>
<keyword evidence="4" id="KW-0597">Phosphoprotein</keyword>
<dbReference type="Pfam" id="PF00531">
    <property type="entry name" value="Death"/>
    <property type="match status" value="1"/>
</dbReference>
<feature type="repeat" description="ANK" evidence="9">
    <location>
        <begin position="407"/>
        <end position="439"/>
    </location>
</feature>
<dbReference type="Pfam" id="PF12796">
    <property type="entry name" value="Ank_2"/>
    <property type="match status" value="6"/>
</dbReference>
<feature type="compositionally biased region" description="Low complexity" evidence="10">
    <location>
        <begin position="3549"/>
        <end position="3571"/>
    </location>
</feature>
<evidence type="ECO:0000313" key="14">
    <source>
        <dbReference type="RefSeq" id="XP_023561886.1"/>
    </source>
</evidence>
<feature type="repeat" description="ANK" evidence="9">
    <location>
        <begin position="341"/>
        <end position="373"/>
    </location>
</feature>
<feature type="compositionally biased region" description="Basic and acidic residues" evidence="10">
    <location>
        <begin position="3445"/>
        <end position="3454"/>
    </location>
</feature>
<evidence type="ECO:0000256" key="5">
    <source>
        <dbReference type="ARBA" id="ARBA00022737"/>
    </source>
</evidence>
<dbReference type="FunFam" id="2.60.220.30:FF:000002">
    <property type="entry name" value="Ankyrin-3 isoform 2"/>
    <property type="match status" value="1"/>
</dbReference>
<gene>
    <name evidence="14" type="primary">Ank3</name>
</gene>
<feature type="region of interest" description="Disordered" evidence="10">
    <location>
        <begin position="1974"/>
        <end position="1993"/>
    </location>
</feature>
<feature type="compositionally biased region" description="Polar residues" evidence="10">
    <location>
        <begin position="4177"/>
        <end position="4188"/>
    </location>
</feature>
<feature type="compositionally biased region" description="Polar residues" evidence="10">
    <location>
        <begin position="3850"/>
        <end position="3865"/>
    </location>
</feature>
<feature type="compositionally biased region" description="Polar residues" evidence="10">
    <location>
        <begin position="2681"/>
        <end position="2691"/>
    </location>
</feature>
<feature type="domain" description="ZU5" evidence="12">
    <location>
        <begin position="1116"/>
        <end position="1263"/>
    </location>
</feature>
<feature type="region of interest" description="Disordered" evidence="10">
    <location>
        <begin position="2082"/>
        <end position="2135"/>
    </location>
</feature>
<dbReference type="PROSITE" id="PS51145">
    <property type="entry name" value="ZU5"/>
    <property type="match status" value="2"/>
</dbReference>
<dbReference type="FunCoup" id="A0A6P6DPJ8">
    <property type="interactions" value="155"/>
</dbReference>
<dbReference type="GeneID" id="101585033"/>
<accession>A0A6P6DPJ8</accession>
<reference evidence="14" key="1">
    <citation type="submission" date="2025-08" db="UniProtKB">
        <authorList>
            <consortium name="RefSeq"/>
        </authorList>
    </citation>
    <scope>IDENTIFICATION</scope>
</reference>
<feature type="compositionally biased region" description="Basic and acidic residues" evidence="10">
    <location>
        <begin position="4029"/>
        <end position="4052"/>
    </location>
</feature>
<evidence type="ECO:0000313" key="13">
    <source>
        <dbReference type="Proteomes" id="UP000515203"/>
    </source>
</evidence>
<feature type="region of interest" description="Disordered" evidence="10">
    <location>
        <begin position="2046"/>
        <end position="2067"/>
    </location>
</feature>
<feature type="compositionally biased region" description="Basic and acidic residues" evidence="10">
    <location>
        <begin position="2565"/>
        <end position="2587"/>
    </location>
</feature>
<feature type="region of interest" description="Disordered" evidence="10">
    <location>
        <begin position="3512"/>
        <end position="3587"/>
    </location>
</feature>
<dbReference type="Proteomes" id="UP000515203">
    <property type="component" value="Unplaced"/>
</dbReference>
<feature type="repeat" description="ANK" evidence="9">
    <location>
        <begin position="172"/>
        <end position="195"/>
    </location>
</feature>
<feature type="repeat" description="ANK" evidence="9">
    <location>
        <begin position="737"/>
        <end position="769"/>
    </location>
</feature>
<evidence type="ECO:0000259" key="12">
    <source>
        <dbReference type="PROSITE" id="PS51145"/>
    </source>
</evidence>
<feature type="repeat" description="ANK" evidence="9">
    <location>
        <begin position="374"/>
        <end position="406"/>
    </location>
</feature>
<dbReference type="Gene3D" id="1.25.40.20">
    <property type="entry name" value="Ankyrin repeat-containing domain"/>
    <property type="match status" value="3"/>
</dbReference>
<dbReference type="FunFam" id="2.60.40.2660:FF:000001">
    <property type="entry name" value="Ankyrin-3 isoform 2"/>
    <property type="match status" value="1"/>
</dbReference>
<dbReference type="InterPro" id="IPR051165">
    <property type="entry name" value="Multifunctional_ANK_Repeat"/>
</dbReference>
<dbReference type="InterPro" id="IPR040745">
    <property type="entry name" value="Ankyrin_UPA"/>
</dbReference>
<dbReference type="GO" id="GO:0016020">
    <property type="term" value="C:membrane"/>
    <property type="evidence" value="ECO:0007669"/>
    <property type="project" value="UniProtKB-SubCell"/>
</dbReference>
<feature type="region of interest" description="Disordered" evidence="10">
    <location>
        <begin position="3995"/>
        <end position="4065"/>
    </location>
</feature>
<feature type="region of interest" description="Disordered" evidence="10">
    <location>
        <begin position="3605"/>
        <end position="3766"/>
    </location>
</feature>
<feature type="region of interest" description="Disordered" evidence="10">
    <location>
        <begin position="1493"/>
        <end position="1516"/>
    </location>
</feature>
<feature type="region of interest" description="Disordered" evidence="10">
    <location>
        <begin position="3829"/>
        <end position="3879"/>
    </location>
</feature>
<dbReference type="PROSITE" id="PS50297">
    <property type="entry name" value="ANK_REP_REGION"/>
    <property type="match status" value="19"/>
</dbReference>